<evidence type="ECO:0000313" key="1">
    <source>
        <dbReference type="EMBL" id="KNZ61925.1"/>
    </source>
</evidence>
<name>A0A0L6VP47_9BASI</name>
<dbReference type="Proteomes" id="UP000037035">
    <property type="component" value="Unassembled WGS sequence"/>
</dbReference>
<reference evidence="1 2" key="1">
    <citation type="submission" date="2015-08" db="EMBL/GenBank/DDBJ databases">
        <title>Next Generation Sequencing and Analysis of the Genome of Puccinia sorghi L Schw, the Causal Agent of Maize Common Rust.</title>
        <authorList>
            <person name="Rochi L."/>
            <person name="Burguener G."/>
            <person name="Darino M."/>
            <person name="Turjanski A."/>
            <person name="Kreff E."/>
            <person name="Dieguez M.J."/>
            <person name="Sacco F."/>
        </authorList>
    </citation>
    <scope>NUCLEOTIDE SEQUENCE [LARGE SCALE GENOMIC DNA]</scope>
    <source>
        <strain evidence="1 2">RO10H11247</strain>
    </source>
</reference>
<dbReference type="EMBL" id="LAVV01003732">
    <property type="protein sequence ID" value="KNZ61925.1"/>
    <property type="molecule type" value="Genomic_DNA"/>
</dbReference>
<gene>
    <name evidence="1" type="ORF">VP01_1335g2</name>
</gene>
<accession>A0A0L6VP47</accession>
<comment type="caution">
    <text evidence="1">The sequence shown here is derived from an EMBL/GenBank/DDBJ whole genome shotgun (WGS) entry which is preliminary data.</text>
</comment>
<organism evidence="1 2">
    <name type="scientific">Puccinia sorghi</name>
    <dbReference type="NCBI Taxonomy" id="27349"/>
    <lineage>
        <taxon>Eukaryota</taxon>
        <taxon>Fungi</taxon>
        <taxon>Dikarya</taxon>
        <taxon>Basidiomycota</taxon>
        <taxon>Pucciniomycotina</taxon>
        <taxon>Pucciniomycetes</taxon>
        <taxon>Pucciniales</taxon>
        <taxon>Pucciniaceae</taxon>
        <taxon>Puccinia</taxon>
    </lineage>
</organism>
<dbReference type="VEuPathDB" id="FungiDB:VP01_1335g2"/>
<dbReference type="AlphaFoldDB" id="A0A0L6VP47"/>
<keyword evidence="2" id="KW-1185">Reference proteome</keyword>
<sequence>MHSCSWLEHVNCRKLRESFLKCSFFISHQPQGVQAKNLPSTSAEVWFFSSCIKEILPDTFVHSNTKIRLGYNQKRGYRSLNSQNRCAQNTPPNLACTKQLGQIQTFQDITTDYRGSSLSPIIISPSLICLPQKSALSSHPARNSTFLISNLLNLPFQALQVLGALREVSLLVIYTPSLKTPHFLYFFWDPKHPSSVSKGSKPPLFNSPLCKIENKVFSLMIFFVSLFPLGSSKCDPPKLKVQPTPVERGYFRRWWVAPIHIRVAAQNSQPATTKVGGLGCRCKTQAAKMGQGFTTATCNPSLWQLGWVAPVKTETPKQVAGLEEIPFSPDTWTNKLSSRDLPSLLVVCINMRVLEDFRPTLLRFLTFENLDGVRWRFSTIRHNAKFHVKTCRVTCS</sequence>
<evidence type="ECO:0000313" key="2">
    <source>
        <dbReference type="Proteomes" id="UP000037035"/>
    </source>
</evidence>
<protein>
    <submittedName>
        <fullName evidence="1">Uncharacterized protein</fullName>
    </submittedName>
</protein>
<proteinExistence type="predicted"/>